<dbReference type="EMBL" id="JACIEH010000004">
    <property type="protein sequence ID" value="MBB4101053.1"/>
    <property type="molecule type" value="Genomic_DNA"/>
</dbReference>
<sequence>MTTSQMRTSLLSLVAPVLIMVLWASSYPIFADFGSLAESIFFWSGPTLSLAVGLTGIATADWRRFTRVAVVPIYIAAFLVALPFVVGGALCVTSGCPTV</sequence>
<evidence type="ECO:0000313" key="2">
    <source>
        <dbReference type="EMBL" id="MBB4101053.1"/>
    </source>
</evidence>
<evidence type="ECO:0000256" key="1">
    <source>
        <dbReference type="SAM" id="Phobius"/>
    </source>
</evidence>
<keyword evidence="1" id="KW-1133">Transmembrane helix</keyword>
<reference evidence="2 3" key="1">
    <citation type="submission" date="2020-08" db="EMBL/GenBank/DDBJ databases">
        <title>Genomic Encyclopedia of Type Strains, Phase IV (KMG-IV): sequencing the most valuable type-strain genomes for metagenomic binning, comparative biology and taxonomic classification.</title>
        <authorList>
            <person name="Goeker M."/>
        </authorList>
    </citation>
    <scope>NUCLEOTIDE SEQUENCE [LARGE SCALE GENOMIC DNA]</scope>
    <source>
        <strain evidence="2 3">DSM 101806</strain>
    </source>
</reference>
<accession>A0A7W6JWX9</accession>
<evidence type="ECO:0000313" key="3">
    <source>
        <dbReference type="Proteomes" id="UP000557392"/>
    </source>
</evidence>
<dbReference type="Proteomes" id="UP000557392">
    <property type="component" value="Unassembled WGS sequence"/>
</dbReference>
<name>A0A7W6JWX9_9SPHN</name>
<comment type="caution">
    <text evidence="2">The sequence shown here is derived from an EMBL/GenBank/DDBJ whole genome shotgun (WGS) entry which is preliminary data.</text>
</comment>
<feature type="transmembrane region" description="Helical" evidence="1">
    <location>
        <begin position="71"/>
        <end position="90"/>
    </location>
</feature>
<feature type="transmembrane region" description="Helical" evidence="1">
    <location>
        <begin position="40"/>
        <end position="59"/>
    </location>
</feature>
<keyword evidence="3" id="KW-1185">Reference proteome</keyword>
<keyword evidence="1" id="KW-0812">Transmembrane</keyword>
<keyword evidence="1" id="KW-0472">Membrane</keyword>
<dbReference type="RefSeq" id="WP_184000392.1">
    <property type="nucleotide sequence ID" value="NZ_JACIEH010000004.1"/>
</dbReference>
<gene>
    <name evidence="2" type="ORF">GGR46_004642</name>
</gene>
<organism evidence="2 3">
    <name type="scientific">Sphingomonas kyeonggiensis</name>
    <dbReference type="NCBI Taxonomy" id="1268553"/>
    <lineage>
        <taxon>Bacteria</taxon>
        <taxon>Pseudomonadati</taxon>
        <taxon>Pseudomonadota</taxon>
        <taxon>Alphaproteobacteria</taxon>
        <taxon>Sphingomonadales</taxon>
        <taxon>Sphingomonadaceae</taxon>
        <taxon>Sphingomonas</taxon>
    </lineage>
</organism>
<proteinExistence type="predicted"/>
<protein>
    <submittedName>
        <fullName evidence="2">Uncharacterized protein</fullName>
    </submittedName>
</protein>
<dbReference type="AlphaFoldDB" id="A0A7W6JWX9"/>